<name>A0A3R7HTP3_9BURK</name>
<keyword evidence="1" id="KW-0732">Signal</keyword>
<evidence type="ECO:0000259" key="2">
    <source>
        <dbReference type="Pfam" id="PF07589"/>
    </source>
</evidence>
<evidence type="ECO:0000256" key="1">
    <source>
        <dbReference type="SAM" id="SignalP"/>
    </source>
</evidence>
<organism evidence="3 4">
    <name type="scientific">Alicycliphilus denitrificans</name>
    <dbReference type="NCBI Taxonomy" id="179636"/>
    <lineage>
        <taxon>Bacteria</taxon>
        <taxon>Pseudomonadati</taxon>
        <taxon>Pseudomonadota</taxon>
        <taxon>Betaproteobacteria</taxon>
        <taxon>Burkholderiales</taxon>
        <taxon>Comamonadaceae</taxon>
        <taxon>Alicycliphilus</taxon>
    </lineage>
</organism>
<comment type="caution">
    <text evidence="3">The sequence shown here is derived from an EMBL/GenBank/DDBJ whole genome shotgun (WGS) entry which is preliminary data.</text>
</comment>
<dbReference type="Proteomes" id="UP000216225">
    <property type="component" value="Unassembled WGS sequence"/>
</dbReference>
<proteinExistence type="predicted"/>
<feature type="signal peptide" evidence="1">
    <location>
        <begin position="1"/>
        <end position="20"/>
    </location>
</feature>
<sequence length="200" mass="21437">MRKILGAIAMAGCMMTGANAAIVYQFQVTSMECSGSHCEDWSSELNSLTISMSAPIGELNVRTVDWGTPIESSQYYNFSIVAVDFAALDIFVNMQEGRCESLALCEMVASLQANDGYLQGSIRTLSTIYADTFMSTNGSDLWSGYLNSDRGPTTPDNRPIYSGVWYAVPEPGALALLGVGLAGMVGVRQRRRTAAVAAST</sequence>
<protein>
    <submittedName>
        <fullName evidence="3">PEP-CTERM sorting domain-containing protein</fullName>
    </submittedName>
</protein>
<dbReference type="InterPro" id="IPR013424">
    <property type="entry name" value="Ice-binding_C"/>
</dbReference>
<dbReference type="AlphaFoldDB" id="A0A3R7HTP3"/>
<evidence type="ECO:0000313" key="4">
    <source>
        <dbReference type="Proteomes" id="UP000216225"/>
    </source>
</evidence>
<feature type="chain" id="PRO_5018719915" evidence="1">
    <location>
        <begin position="21"/>
        <end position="200"/>
    </location>
</feature>
<reference evidence="3 4" key="1">
    <citation type="submission" date="2018-09" db="EMBL/GenBank/DDBJ databases">
        <title>Genome comparison of Alicycliphilus sp. BQ1, a polyurethanolytic bacterium, with its closest phylogenetic relatives Alicycliphilus denitrificans BC and K601, unable to attack polyurethane.</title>
        <authorList>
            <person name="Loza-Tavera H."/>
            <person name="Lozano L."/>
            <person name="Cevallos M."/>
            <person name="Maya-Lucas O."/>
            <person name="Garcia-Mena J."/>
            <person name="Hernandez J."/>
        </authorList>
    </citation>
    <scope>NUCLEOTIDE SEQUENCE [LARGE SCALE GENOMIC DNA]</scope>
    <source>
        <strain evidence="3 4">BQ1</strain>
    </source>
</reference>
<feature type="domain" description="Ice-binding protein C-terminal" evidence="2">
    <location>
        <begin position="167"/>
        <end position="191"/>
    </location>
</feature>
<dbReference type="RefSeq" id="WP_094437279.1">
    <property type="nucleotide sequence ID" value="NZ_NKDB02000005.1"/>
</dbReference>
<evidence type="ECO:0000313" key="3">
    <source>
        <dbReference type="EMBL" id="RKJ94576.1"/>
    </source>
</evidence>
<dbReference type="Pfam" id="PF07589">
    <property type="entry name" value="PEP-CTERM"/>
    <property type="match status" value="1"/>
</dbReference>
<dbReference type="NCBIfam" id="TIGR02595">
    <property type="entry name" value="PEP_CTERM"/>
    <property type="match status" value="1"/>
</dbReference>
<gene>
    <name evidence="3" type="ORF">CE154_019880</name>
</gene>
<dbReference type="EMBL" id="NKDB02000005">
    <property type="protein sequence ID" value="RKJ94576.1"/>
    <property type="molecule type" value="Genomic_DNA"/>
</dbReference>
<accession>A0A3R7HTP3</accession>